<evidence type="ECO:0000256" key="5">
    <source>
        <dbReference type="SAM" id="MobiDB-lite"/>
    </source>
</evidence>
<gene>
    <name evidence="6" type="ORF">URODEC1_LOCUS13710</name>
</gene>
<name>A0ABC8WHD7_9POAL</name>
<dbReference type="PANTHER" id="PTHR11926">
    <property type="entry name" value="GLUCOSYL/GLUCURONOSYL TRANSFERASES"/>
    <property type="match status" value="1"/>
</dbReference>
<evidence type="ECO:0000313" key="7">
    <source>
        <dbReference type="Proteomes" id="UP001497457"/>
    </source>
</evidence>
<feature type="compositionally biased region" description="Basic and acidic residues" evidence="5">
    <location>
        <begin position="480"/>
        <end position="493"/>
    </location>
</feature>
<dbReference type="GO" id="GO:0016757">
    <property type="term" value="F:glycosyltransferase activity"/>
    <property type="evidence" value="ECO:0007669"/>
    <property type="project" value="UniProtKB-KW"/>
</dbReference>
<dbReference type="InterPro" id="IPR035595">
    <property type="entry name" value="UDP_glycos_trans_CS"/>
</dbReference>
<reference evidence="7" key="1">
    <citation type="submission" date="2024-06" db="EMBL/GenBank/DDBJ databases">
        <authorList>
            <person name="Ryan C."/>
        </authorList>
    </citation>
    <scope>NUCLEOTIDE SEQUENCE [LARGE SCALE GENOMIC DNA]</scope>
</reference>
<dbReference type="InterPro" id="IPR002213">
    <property type="entry name" value="UDP_glucos_trans"/>
</dbReference>
<dbReference type="EMBL" id="OZ075122">
    <property type="protein sequence ID" value="CAL4909456.1"/>
    <property type="molecule type" value="Genomic_DNA"/>
</dbReference>
<dbReference type="Proteomes" id="UP001497457">
    <property type="component" value="Chromosome 12b"/>
</dbReference>
<dbReference type="Pfam" id="PF00201">
    <property type="entry name" value="UDPGT"/>
    <property type="match status" value="1"/>
</dbReference>
<evidence type="ECO:0000256" key="4">
    <source>
        <dbReference type="RuleBase" id="RU362057"/>
    </source>
</evidence>
<keyword evidence="3" id="KW-0328">Glycosyltransferase</keyword>
<reference evidence="6 7" key="2">
    <citation type="submission" date="2024-10" db="EMBL/GenBank/DDBJ databases">
        <authorList>
            <person name="Ryan C."/>
        </authorList>
    </citation>
    <scope>NUCLEOTIDE SEQUENCE [LARGE SCALE GENOMIC DNA]</scope>
</reference>
<dbReference type="Gene3D" id="3.40.50.2000">
    <property type="entry name" value="Glycogen Phosphorylase B"/>
    <property type="match status" value="2"/>
</dbReference>
<dbReference type="AlphaFoldDB" id="A0ABC8WHD7"/>
<dbReference type="FunFam" id="3.40.50.2000:FF:000171">
    <property type="entry name" value="Glycosyltransferase"/>
    <property type="match status" value="1"/>
</dbReference>
<dbReference type="CDD" id="cd03784">
    <property type="entry name" value="GT1_Gtf-like"/>
    <property type="match status" value="1"/>
</dbReference>
<evidence type="ECO:0000313" key="6">
    <source>
        <dbReference type="EMBL" id="CAL4909456.1"/>
    </source>
</evidence>
<organism evidence="6 7">
    <name type="scientific">Urochloa decumbens</name>
    <dbReference type="NCBI Taxonomy" id="240449"/>
    <lineage>
        <taxon>Eukaryota</taxon>
        <taxon>Viridiplantae</taxon>
        <taxon>Streptophyta</taxon>
        <taxon>Embryophyta</taxon>
        <taxon>Tracheophyta</taxon>
        <taxon>Spermatophyta</taxon>
        <taxon>Magnoliopsida</taxon>
        <taxon>Liliopsida</taxon>
        <taxon>Poales</taxon>
        <taxon>Poaceae</taxon>
        <taxon>PACMAD clade</taxon>
        <taxon>Panicoideae</taxon>
        <taxon>Panicodae</taxon>
        <taxon>Paniceae</taxon>
        <taxon>Melinidinae</taxon>
        <taxon>Urochloa</taxon>
    </lineage>
</organism>
<dbReference type="PROSITE" id="PS00375">
    <property type="entry name" value="UDPGT"/>
    <property type="match status" value="1"/>
</dbReference>
<dbReference type="EC" id="2.4.1.-" evidence="4"/>
<evidence type="ECO:0000256" key="3">
    <source>
        <dbReference type="RuleBase" id="RU003718"/>
    </source>
</evidence>
<feature type="region of interest" description="Disordered" evidence="5">
    <location>
        <begin position="480"/>
        <end position="502"/>
    </location>
</feature>
<sequence>MSQQQSQEETGMMPSQQQQPHVLLVSFPLQGHVNPLLRLGVRLAAEGLLVTFTTFRHAGLRALPDDDDDAAGPRIRFEYLRDVSPSDDDDARYYQDPSDMLRHVADVGPAALAGLIRRQAGAGRPVTCVVNNPFVPWALDVAAGTGVPCGAMLWIQSCAVLSLYHHFYTSPEAFPSDADPGAPVLDAPGLPTVAADELPLMVRPEYARNLWGDMLRAQLGAVGNKKTKTLSWVLVNTFYGLERSPIDALRTHTPVAPVGPLLEHDQDLHDGGGDLAVADDDDDGDGCMAWLDAQPPRSVVYVAFGSLVSIGRGEMVAVAEGLVATGRPFLWVVRNELLPEGALAACGGGKGKGKVVSWCPQGRVLGHGAVGCFVTHCGWNSIAEALAAGVPMVGYPWWSDQFTNAKMLVEEYKVGVRLPAPVTRDGLRACVDEVMSGPHAAAFRMRAAAWKGEAAASVADGGSSDRNLQAFVEDVRRCHEKRGSEEGGGRRIDSSGGIAIST</sequence>
<keyword evidence="2 3" id="KW-0808">Transferase</keyword>
<dbReference type="PANTHER" id="PTHR11926:SF709">
    <property type="entry name" value="GLYCOSYLTRANSFERASE"/>
    <property type="match status" value="1"/>
</dbReference>
<dbReference type="SUPFAM" id="SSF53756">
    <property type="entry name" value="UDP-Glycosyltransferase/glycogen phosphorylase"/>
    <property type="match status" value="1"/>
</dbReference>
<proteinExistence type="inferred from homology"/>
<evidence type="ECO:0000256" key="2">
    <source>
        <dbReference type="ARBA" id="ARBA00022679"/>
    </source>
</evidence>
<protein>
    <recommendedName>
        <fullName evidence="4">Glycosyltransferase</fullName>
        <ecNumber evidence="4">2.4.1.-</ecNumber>
    </recommendedName>
</protein>
<comment type="similarity">
    <text evidence="1 3">Belongs to the UDP-glycosyltransferase family.</text>
</comment>
<evidence type="ECO:0000256" key="1">
    <source>
        <dbReference type="ARBA" id="ARBA00009995"/>
    </source>
</evidence>
<accession>A0ABC8WHD7</accession>
<keyword evidence="7" id="KW-1185">Reference proteome</keyword>